<evidence type="ECO:0000256" key="3">
    <source>
        <dbReference type="ARBA" id="ARBA00022475"/>
    </source>
</evidence>
<dbReference type="PROSITE" id="PS50156">
    <property type="entry name" value="SSD"/>
    <property type="match status" value="1"/>
</dbReference>
<reference evidence="10" key="1">
    <citation type="journal article" date="2019" name="Int. J. Syst. Evol. Microbiol.">
        <title>The Global Catalogue of Microorganisms (GCM) 10K type strain sequencing project: providing services to taxonomists for standard genome sequencing and annotation.</title>
        <authorList>
            <consortium name="The Broad Institute Genomics Platform"/>
            <consortium name="The Broad Institute Genome Sequencing Center for Infectious Disease"/>
            <person name="Wu L."/>
            <person name="Ma J."/>
        </authorList>
    </citation>
    <scope>NUCLEOTIDE SEQUENCE [LARGE SCALE GENOMIC DNA]</scope>
    <source>
        <strain evidence="10">CCUG 59778</strain>
    </source>
</reference>
<evidence type="ECO:0000256" key="6">
    <source>
        <dbReference type="ARBA" id="ARBA00023136"/>
    </source>
</evidence>
<feature type="transmembrane region" description="Helical" evidence="7">
    <location>
        <begin position="563"/>
        <end position="581"/>
    </location>
</feature>
<dbReference type="SUPFAM" id="SSF82866">
    <property type="entry name" value="Multidrug efflux transporter AcrB transmembrane domain"/>
    <property type="match status" value="2"/>
</dbReference>
<proteinExistence type="inferred from homology"/>
<feature type="transmembrane region" description="Helical" evidence="7">
    <location>
        <begin position="588"/>
        <end position="610"/>
    </location>
</feature>
<dbReference type="InterPro" id="IPR050545">
    <property type="entry name" value="Mycobact_MmpL"/>
</dbReference>
<feature type="transmembrane region" description="Helical" evidence="7">
    <location>
        <begin position="622"/>
        <end position="644"/>
    </location>
</feature>
<comment type="similarity">
    <text evidence="2">Belongs to the resistance-nodulation-cell division (RND) (TC 2.A.6) family. MmpL subfamily.</text>
</comment>
<dbReference type="RefSeq" id="WP_378151909.1">
    <property type="nucleotide sequence ID" value="NZ_JBHSEC010000002.1"/>
</dbReference>
<feature type="transmembrane region" description="Helical" evidence="7">
    <location>
        <begin position="20"/>
        <end position="40"/>
    </location>
</feature>
<keyword evidence="5 7" id="KW-1133">Transmembrane helix</keyword>
<feature type="transmembrane region" description="Helical" evidence="7">
    <location>
        <begin position="226"/>
        <end position="252"/>
    </location>
</feature>
<keyword evidence="10" id="KW-1185">Reference proteome</keyword>
<dbReference type="InterPro" id="IPR000731">
    <property type="entry name" value="SSD"/>
</dbReference>
<dbReference type="PANTHER" id="PTHR33406:SF6">
    <property type="entry name" value="MEMBRANE PROTEIN YDGH-RELATED"/>
    <property type="match status" value="1"/>
</dbReference>
<evidence type="ECO:0000256" key="2">
    <source>
        <dbReference type="ARBA" id="ARBA00010157"/>
    </source>
</evidence>
<evidence type="ECO:0000259" key="8">
    <source>
        <dbReference type="PROSITE" id="PS50156"/>
    </source>
</evidence>
<dbReference type="InterPro" id="IPR004869">
    <property type="entry name" value="MMPL_dom"/>
</dbReference>
<organism evidence="9 10">
    <name type="scientific">Chungangia koreensis</name>
    <dbReference type="NCBI Taxonomy" id="752657"/>
    <lineage>
        <taxon>Bacteria</taxon>
        <taxon>Bacillati</taxon>
        <taxon>Bacillota</taxon>
        <taxon>Bacilli</taxon>
        <taxon>Lactobacillales</taxon>
        <taxon>Chungangia</taxon>
    </lineage>
</organism>
<evidence type="ECO:0000256" key="7">
    <source>
        <dbReference type="SAM" id="Phobius"/>
    </source>
</evidence>
<feature type="transmembrane region" description="Helical" evidence="7">
    <location>
        <begin position="335"/>
        <end position="358"/>
    </location>
</feature>
<feature type="transmembrane region" description="Helical" evidence="7">
    <location>
        <begin position="406"/>
        <end position="426"/>
    </location>
</feature>
<evidence type="ECO:0000313" key="9">
    <source>
        <dbReference type="EMBL" id="MFC4409308.1"/>
    </source>
</evidence>
<keyword evidence="3" id="KW-1003">Cell membrane</keyword>
<keyword evidence="4 7" id="KW-0812">Transmembrane</keyword>
<feature type="transmembrane region" description="Helical" evidence="7">
    <location>
        <begin position="201"/>
        <end position="219"/>
    </location>
</feature>
<feature type="transmembrane region" description="Helical" evidence="7">
    <location>
        <begin position="656"/>
        <end position="683"/>
    </location>
</feature>
<protein>
    <submittedName>
        <fullName evidence="9">MMPL family transporter</fullName>
    </submittedName>
</protein>
<feature type="transmembrane region" description="Helical" evidence="7">
    <location>
        <begin position="258"/>
        <end position="278"/>
    </location>
</feature>
<feature type="transmembrane region" description="Helical" evidence="7">
    <location>
        <begin position="299"/>
        <end position="323"/>
    </location>
</feature>
<gene>
    <name evidence="9" type="ORF">ACFOZY_02535</name>
</gene>
<dbReference type="PANTHER" id="PTHR33406">
    <property type="entry name" value="MEMBRANE PROTEIN MJ1562-RELATED"/>
    <property type="match status" value="1"/>
</dbReference>
<dbReference type="EMBL" id="JBHSEC010000002">
    <property type="protein sequence ID" value="MFC4409308.1"/>
    <property type="molecule type" value="Genomic_DNA"/>
</dbReference>
<sequence>MKIQPFNKWGSMVAGKRSRWITIILCMALVVLLGGLFPQINSIENFGGDDLPEEVMSRQADQIMEGEFPSDSGIPLLIVWYKESGLTIDDIAVIQKLYAELEDKPLNGQVALPPFASLPPQMLMENSSVNGHSIVTPVFFDEATNTEVLKEELEKISEMTKQLIGEDPFTLNTDEGNLIARFSGPVGIAVDATDLFKSADFKLMAATVFIILVILLLIYRSPILAILPIIVVSIAFLVISPLLGAMAEFGWIDKDAQAVSIMIVLLFGAGTDYCLFLITRYRDLLDVVENKYDAINRAISESAGAIIISALTVVVGLATLSLAEFGAFQRFAIPFSFGVLITSAAVLTLLPAILAVIGRGAFWPFIPRPLSVGNEYTIGKNGKLKKPKENHRYMKKVGAIVTRHPWIIISITSVILIGLAITSTTIKYNYDLLSSFPEEMPSREGFALIEENFTAGQLAPVHVLVNSHGNDTDLKPMLENLPYVSKVDDRRMGENNAEIHLYEVELSKNPYSNEAMDDLEVMKEDLKDILSAADMPQHNYWLGGETSAQLDTKEIQLGDEKRIQPVMILIIFAVLLIYLRAILTSIQLMATVIVSFFAALGLGWLILSGLLGHDSIGSSIPLYSFVFIVALGNDYNIFMISDIWKNRKKGLSHKEAIIGGIASTGAVITSAGLILAGTFAVLTTLPIQLLVQFGVITAVGILLDTFIVRPLLVPSLLTVMGRFSYWPGKQWKK</sequence>
<evidence type="ECO:0000313" key="10">
    <source>
        <dbReference type="Proteomes" id="UP001595817"/>
    </source>
</evidence>
<feature type="domain" description="SSD" evidence="8">
    <location>
        <begin position="243"/>
        <end position="356"/>
    </location>
</feature>
<comment type="subcellular location">
    <subcellularLocation>
        <location evidence="1">Cell membrane</location>
        <topology evidence="1">Multi-pass membrane protein</topology>
    </subcellularLocation>
</comment>
<evidence type="ECO:0000256" key="1">
    <source>
        <dbReference type="ARBA" id="ARBA00004651"/>
    </source>
</evidence>
<feature type="transmembrane region" description="Helical" evidence="7">
    <location>
        <begin position="689"/>
        <end position="712"/>
    </location>
</feature>
<keyword evidence="6 7" id="KW-0472">Membrane</keyword>
<accession>A0ABV8X1Y1</accession>
<evidence type="ECO:0000256" key="4">
    <source>
        <dbReference type="ARBA" id="ARBA00022692"/>
    </source>
</evidence>
<comment type="caution">
    <text evidence="9">The sequence shown here is derived from an EMBL/GenBank/DDBJ whole genome shotgun (WGS) entry which is preliminary data.</text>
</comment>
<dbReference type="Proteomes" id="UP001595817">
    <property type="component" value="Unassembled WGS sequence"/>
</dbReference>
<name>A0ABV8X1Y1_9LACT</name>
<evidence type="ECO:0000256" key="5">
    <source>
        <dbReference type="ARBA" id="ARBA00022989"/>
    </source>
</evidence>
<dbReference type="Pfam" id="PF03176">
    <property type="entry name" value="MMPL"/>
    <property type="match status" value="2"/>
</dbReference>
<dbReference type="Gene3D" id="1.20.1640.10">
    <property type="entry name" value="Multidrug efflux transporter AcrB transmembrane domain"/>
    <property type="match status" value="2"/>
</dbReference>